<evidence type="ECO:0000313" key="2">
    <source>
        <dbReference type="Proteomes" id="UP000829398"/>
    </source>
</evidence>
<sequence>MAFSSSNPNTAISVSSFTFTSPIKLDRSNYTIWKSQILSSVRANGLEDHFDSSKSCPDQLLQSESENSEIETRTNPEFTAWKRKDQMLLSWMLSSINLEILSLVVNSETSLELWTSLEQQFGSETFAKKVHLKMMLNNLRKSSMSMTEFFGKLKTITDDLAIAGSPVSSLDFITHLISGLGQPYYPVVVYIEANLAKMTVNEAYSMLLTHEARLEAHQSNASKEAKLTYAANVAQTGTNTKFGGQNNANWIRNVNNNNGGRGAFGRGFSQGRGRGNWNGGWNNNAQSGNYQGRGGYGVNNANNFGANNGNFGGNFGGFTNGKGASDPNGAAVICQICFKPKHTAAECRNRFNKEFVPYYNPYSGYNSYQNPGPRAFYPNSAPRAAFLATSEGDMADQGWYVDSGATHHLTNNLQNLNLGREYSGNQLLHVGNGQGLKITHIGYTCLPTSCDSFLHLQDILCVPHLTKNLISISKLLENTNLTIEFVANMCFIKDKRKGVHLAQGIARGGLYKLLSKDDFLSSSCVTSHNPSSMLSVFNQSACNFSGLSLNKVCTQTSNSQSHLSTVNPAMFANVLHQRFGHPNKHALKNILSSLALSASIPDFCDACQYGKMHQLSFYSTGIKTKTPLELVYTDLWGPASIPSLHGYRYYISFVDDYSRYYWIFPLTLKSEALDTFKYFKTLVEKQLGFSLKSLQSDWGGEYRSFEKFLEAEGIHFRHSCPHTHHQNGVVERKHRHVVETGLTLLAQAKMPLSFWWESFHTASFLINRMPTPVLNNVSPFAKLHGRPPDYKFLRTFGCSCFPLLRPYNNHKLNFHTQKCLMIGYSPIHKGYKCLDSTGKTYIARHVQFNESEFPYFELFPTKSDLQLSSIQPSQVSFSNIPITEVIQDSNNAQSYAIPSNPDAGPDSSHSHTFSAHSSPSHSSQNLSPHIQVHQPVQTSSVQNIHSMTTRSKAGVFKPKTYLTVAQELEPSSVKAALADSKWQQAMQEEFDALQKNQTWVLIPPETAGKIVGNKWVFRIKYNPDGSISKYKARLVAKGFHQTQGVDFFETFSPVVKPCTIRIILSLAVMNHWTIRQLDVNNAFLNGILTEDVFMHQPEGFVHPQFPAHICKLTKALYGLKQAPRAWYDRLKASLIQWGFVTSKSDTSLFVHHVAGEIIVALIYVDDILITGSNSLLVEKVIHQLGAEFALKDLGEFNYFLGLEVTPNVDGLHLSQTKYIGDLLKKAQMVNCKGCSTPMSSTEKLVKDKGEVFENPSLYRSLVGSLQYVTLTRPEIAFTVNKLSQYLSNPSVLHWQACKRVLRKSVGGYCVYLGNNLVSWSSKKQHIVSRSTAESEYRALALTTSEVLWITYLFKELKVSLLQSPVLYCDNKSAEALASNPKYHSKTKHIELDLHFIREHVSRKELQINHVPSCDQLSWRKVVMLLAKA</sequence>
<accession>A0ACB8LFH2</accession>
<gene>
    <name evidence="1" type="ORF">KPL71_012943</name>
</gene>
<dbReference type="EMBL" id="CM039173">
    <property type="protein sequence ID" value="KAH9772181.1"/>
    <property type="molecule type" value="Genomic_DNA"/>
</dbReference>
<keyword evidence="2" id="KW-1185">Reference proteome</keyword>
<protein>
    <submittedName>
        <fullName evidence="1">Retrovirus-related pol polyprotein from transposon RE1</fullName>
    </submittedName>
</protein>
<dbReference type="Proteomes" id="UP000829398">
    <property type="component" value="Chromosome 4"/>
</dbReference>
<comment type="caution">
    <text evidence="1">The sequence shown here is derived from an EMBL/GenBank/DDBJ whole genome shotgun (WGS) entry which is preliminary data.</text>
</comment>
<evidence type="ECO:0000313" key="1">
    <source>
        <dbReference type="EMBL" id="KAH9772181.1"/>
    </source>
</evidence>
<organism evidence="1 2">
    <name type="scientific">Citrus sinensis</name>
    <name type="common">Sweet orange</name>
    <name type="synonym">Citrus aurantium var. sinensis</name>
    <dbReference type="NCBI Taxonomy" id="2711"/>
    <lineage>
        <taxon>Eukaryota</taxon>
        <taxon>Viridiplantae</taxon>
        <taxon>Streptophyta</taxon>
        <taxon>Embryophyta</taxon>
        <taxon>Tracheophyta</taxon>
        <taxon>Spermatophyta</taxon>
        <taxon>Magnoliopsida</taxon>
        <taxon>eudicotyledons</taxon>
        <taxon>Gunneridae</taxon>
        <taxon>Pentapetalae</taxon>
        <taxon>rosids</taxon>
        <taxon>malvids</taxon>
        <taxon>Sapindales</taxon>
        <taxon>Rutaceae</taxon>
        <taxon>Aurantioideae</taxon>
        <taxon>Citrus</taxon>
    </lineage>
</organism>
<name>A0ACB8LFH2_CITSI</name>
<reference evidence="2" key="1">
    <citation type="journal article" date="2023" name="Hortic. Res.">
        <title>A chromosome-level phased genome enabling allele-level studies in sweet orange: a case study on citrus Huanglongbing tolerance.</title>
        <authorList>
            <person name="Wu B."/>
            <person name="Yu Q."/>
            <person name="Deng Z."/>
            <person name="Duan Y."/>
            <person name="Luo F."/>
            <person name="Gmitter F. Jr."/>
        </authorList>
    </citation>
    <scope>NUCLEOTIDE SEQUENCE [LARGE SCALE GENOMIC DNA]</scope>
    <source>
        <strain evidence="2">cv. Valencia</strain>
    </source>
</reference>
<proteinExistence type="predicted"/>